<dbReference type="EMBL" id="BSFH01000026">
    <property type="protein sequence ID" value="GLK64330.1"/>
    <property type="molecule type" value="Genomic_DNA"/>
</dbReference>
<comment type="caution">
    <text evidence="1">The sequence shown here is derived from an EMBL/GenBank/DDBJ whole genome shotgun (WGS) entry which is preliminary data.</text>
</comment>
<dbReference type="AlphaFoldDB" id="A0AAD3NYI4"/>
<accession>A0AAD3NYI4</accession>
<gene>
    <name evidence="1" type="ORF">GCM10017635_18010</name>
</gene>
<protein>
    <recommendedName>
        <fullName evidence="3">Transposase</fullName>
    </recommendedName>
</protein>
<reference evidence="1" key="1">
    <citation type="journal article" date="2014" name="Int. J. Syst. Evol. Microbiol.">
        <title>Complete genome sequence of Corynebacterium casei LMG S-19264T (=DSM 44701T), isolated from a smear-ripened cheese.</title>
        <authorList>
            <consortium name="US DOE Joint Genome Institute (JGI-PGF)"/>
            <person name="Walter F."/>
            <person name="Albersmeier A."/>
            <person name="Kalinowski J."/>
            <person name="Ruckert C."/>
        </authorList>
    </citation>
    <scope>NUCLEOTIDE SEQUENCE</scope>
    <source>
        <strain evidence="1">VKM B-2222</strain>
    </source>
</reference>
<evidence type="ECO:0000313" key="1">
    <source>
        <dbReference type="EMBL" id="GLK64330.1"/>
    </source>
</evidence>
<proteinExistence type="predicted"/>
<organism evidence="1 2">
    <name type="scientific">Paracoccus kondratievae</name>
    <dbReference type="NCBI Taxonomy" id="135740"/>
    <lineage>
        <taxon>Bacteria</taxon>
        <taxon>Pseudomonadati</taxon>
        <taxon>Pseudomonadota</taxon>
        <taxon>Alphaproteobacteria</taxon>
        <taxon>Rhodobacterales</taxon>
        <taxon>Paracoccaceae</taxon>
        <taxon>Paracoccus</taxon>
    </lineage>
</organism>
<dbReference type="Proteomes" id="UP001143349">
    <property type="component" value="Unassembled WGS sequence"/>
</dbReference>
<evidence type="ECO:0008006" key="3">
    <source>
        <dbReference type="Google" id="ProtNLM"/>
    </source>
</evidence>
<name>A0AAD3NYI4_9RHOB</name>
<sequence length="89" mass="10114">MLSLMQMADRFAWNSRLVRLRMRQLLSDLQPGTTILADKAYDTDAIRNFARQRKCRANIPAKANRKQTFNFNPRVDLSTAEQKSAGAAA</sequence>
<evidence type="ECO:0000313" key="2">
    <source>
        <dbReference type="Proteomes" id="UP001143349"/>
    </source>
</evidence>
<reference evidence="1" key="2">
    <citation type="submission" date="2023-01" db="EMBL/GenBank/DDBJ databases">
        <authorList>
            <person name="Sun Q."/>
            <person name="Evtushenko L."/>
        </authorList>
    </citation>
    <scope>NUCLEOTIDE SEQUENCE</scope>
    <source>
        <strain evidence="1">VKM B-2222</strain>
    </source>
</reference>
<keyword evidence="2" id="KW-1185">Reference proteome</keyword>